<proteinExistence type="predicted"/>
<accession>E1QTM1</accession>
<dbReference type="STRING" id="572478.Vdis_0330"/>
<sequence length="191" mass="20913">MLIFVQLLINIMSASGPGTIVGIPGSADVKEIVNYIARIITSALEVKSSDCLLKNYGTITLNAMNQVLKLFPELSTEFNILASKFKEIQEASRKLVGIKDPAQYADAVLTIFTTYNVDPGLYGVFAALQAMEAAKICGDSDAKFFLVRTLLASSLPNNLYRLLLDYLSLDHNFPINLLKALLEKYGKENSG</sequence>
<protein>
    <submittedName>
        <fullName evidence="1">Uncharacterized protein</fullName>
    </submittedName>
</protein>
<organism evidence="1 2">
    <name type="scientific">Vulcanisaeta distributa (strain DSM 14429 / JCM 11212 / NBRC 100878 / IC-017)</name>
    <dbReference type="NCBI Taxonomy" id="572478"/>
    <lineage>
        <taxon>Archaea</taxon>
        <taxon>Thermoproteota</taxon>
        <taxon>Thermoprotei</taxon>
        <taxon>Thermoproteales</taxon>
        <taxon>Thermoproteaceae</taxon>
        <taxon>Vulcanisaeta</taxon>
    </lineage>
</organism>
<dbReference type="HOGENOM" id="CLU_1544280_0_0_2"/>
<evidence type="ECO:0000313" key="1">
    <source>
        <dbReference type="EMBL" id="ADN49736.1"/>
    </source>
</evidence>
<dbReference type="eggNOG" id="arCOG13779">
    <property type="taxonomic scope" value="Archaea"/>
</dbReference>
<gene>
    <name evidence="1" type="ordered locus">Vdis_0330</name>
</gene>
<dbReference type="EMBL" id="CP002100">
    <property type="protein sequence ID" value="ADN49736.1"/>
    <property type="molecule type" value="Genomic_DNA"/>
</dbReference>
<keyword evidence="2" id="KW-1185">Reference proteome</keyword>
<dbReference type="AlphaFoldDB" id="E1QTM1"/>
<dbReference type="Proteomes" id="UP000006681">
    <property type="component" value="Chromosome"/>
</dbReference>
<reference evidence="2" key="2">
    <citation type="journal article" date="2010" name="Stand. Genomic Sci.">
        <title>Complete genome sequence of Vulcanisaeta distributa type strain (IC-017T).</title>
        <authorList>
            <person name="Mavromatis K."/>
            <person name="Sikorski J."/>
            <person name="Pabst E."/>
            <person name="Teshima H."/>
            <person name="Lapidus A."/>
            <person name="Lucas S."/>
            <person name="Nolan M."/>
            <person name="Glavina Del Rio T."/>
            <person name="Cheng J."/>
            <person name="Bruce D."/>
            <person name="Goodwin L."/>
            <person name="Pitluck S."/>
            <person name="Liolios K."/>
            <person name="Ivanova N."/>
            <person name="Mikhailova N."/>
            <person name="Pati A."/>
            <person name="Chen A."/>
            <person name="Palaniappan K."/>
            <person name="Land M."/>
            <person name="Hauser L."/>
            <person name="Chang Y."/>
            <person name="Jeffries C."/>
            <person name="Rohde M."/>
            <person name="Spring S."/>
            <person name="Goker M."/>
            <person name="Wirth R."/>
            <person name="Woyke T."/>
            <person name="Bristow J."/>
            <person name="Eisen J."/>
            <person name="Markowitz V."/>
            <person name="Hugenholtz P."/>
            <person name="Klenk H."/>
            <person name="Kyrpides N."/>
        </authorList>
    </citation>
    <scope>NUCLEOTIDE SEQUENCE [LARGE SCALE GENOMIC DNA]</scope>
    <source>
        <strain evidence="2">DSM 14429 / JCM 11212 / NBRC 100878 / IC-017</strain>
    </source>
</reference>
<evidence type="ECO:0000313" key="2">
    <source>
        <dbReference type="Proteomes" id="UP000006681"/>
    </source>
</evidence>
<name>E1QTM1_VULDI</name>
<dbReference type="KEGG" id="vdi:Vdis_0330"/>
<reference evidence="1 2" key="1">
    <citation type="journal article" date="2010" name="Stand. Genomic Sci.">
        <title>Complete genome sequence of Vulcanisaeta distributa type strain (IC-017).</title>
        <authorList>
            <person name="Mavromatis K."/>
            <person name="Sikorski J."/>
            <person name="Pabst E."/>
            <person name="Teshima H."/>
            <person name="Lapidus A."/>
            <person name="Lucas S."/>
            <person name="Nolan M."/>
            <person name="Glavina Del Rio T."/>
            <person name="Cheng J.F."/>
            <person name="Bruce D."/>
            <person name="Goodwin L."/>
            <person name="Pitluck S."/>
            <person name="Liolios K."/>
            <person name="Ivanova N."/>
            <person name="Mikhailova N."/>
            <person name="Pati A."/>
            <person name="Chen A."/>
            <person name="Palaniappan K."/>
            <person name="Land M."/>
            <person name="Hauser L."/>
            <person name="Chang Y.J."/>
            <person name="Jeffries C.D."/>
            <person name="Rohde M."/>
            <person name="Spring S."/>
            <person name="Goker M."/>
            <person name="Wirth R."/>
            <person name="Woyke T."/>
            <person name="Bristow J."/>
            <person name="Eisen J.A."/>
            <person name="Markowitz V."/>
            <person name="Hugenholtz P."/>
            <person name="Klenk H.P."/>
            <person name="Kyrpides N.C."/>
        </authorList>
    </citation>
    <scope>NUCLEOTIDE SEQUENCE [LARGE SCALE GENOMIC DNA]</scope>
    <source>
        <strain evidence="2">DSM 14429 / JCM 11212 / NBRC 100878 / IC-017</strain>
    </source>
</reference>